<dbReference type="PROSITE" id="PS51257">
    <property type="entry name" value="PROKAR_LIPOPROTEIN"/>
    <property type="match status" value="1"/>
</dbReference>
<feature type="signal peptide" evidence="7">
    <location>
        <begin position="1"/>
        <end position="29"/>
    </location>
</feature>
<reference evidence="10" key="1">
    <citation type="submission" date="2018-09" db="EMBL/GenBank/DDBJ databases">
        <title>The complete genome of Acinetobacter sp. strain WCHAc010005.</title>
        <authorList>
            <person name="Hu Y."/>
            <person name="Long H."/>
            <person name="Feng Y."/>
            <person name="Zong Z."/>
        </authorList>
    </citation>
    <scope>NUCLEOTIDE SEQUENCE [LARGE SCALE GENOMIC DNA]</scope>
    <source>
        <strain evidence="10">WCHAc010005</strain>
    </source>
</reference>
<dbReference type="GO" id="GO:0030288">
    <property type="term" value="C:outer membrane-bounded periplasmic space"/>
    <property type="evidence" value="ECO:0007669"/>
    <property type="project" value="TreeGrafter"/>
</dbReference>
<dbReference type="InterPro" id="IPR002491">
    <property type="entry name" value="ABC_transptr_periplasmic_BD"/>
</dbReference>
<dbReference type="PROSITE" id="PS50983">
    <property type="entry name" value="FE_B12_PBP"/>
    <property type="match status" value="1"/>
</dbReference>
<accession>A0A3B7LXB6</accession>
<evidence type="ECO:0000256" key="3">
    <source>
        <dbReference type="ARBA" id="ARBA00022448"/>
    </source>
</evidence>
<dbReference type="KEGG" id="achi:CDG60_13115"/>
<evidence type="ECO:0000256" key="1">
    <source>
        <dbReference type="ARBA" id="ARBA00004196"/>
    </source>
</evidence>
<comment type="similarity">
    <text evidence="2">Belongs to the bacterial solute-binding protein 8 family.</text>
</comment>
<dbReference type="Proteomes" id="UP000263753">
    <property type="component" value="Chromosome"/>
</dbReference>
<protein>
    <submittedName>
        <fullName evidence="9">Iron-siderophore ABC transporter substrate-binding protein</fullName>
    </submittedName>
</protein>
<feature type="region of interest" description="Disordered" evidence="6">
    <location>
        <begin position="32"/>
        <end position="57"/>
    </location>
</feature>
<feature type="domain" description="Fe/B12 periplasmic-binding" evidence="8">
    <location>
        <begin position="72"/>
        <end position="330"/>
    </location>
</feature>
<dbReference type="SUPFAM" id="SSF53807">
    <property type="entry name" value="Helical backbone' metal receptor"/>
    <property type="match status" value="1"/>
</dbReference>
<dbReference type="InterPro" id="IPR051313">
    <property type="entry name" value="Bact_iron-sidero_bind"/>
</dbReference>
<organism evidence="9 10">
    <name type="scientific">Acinetobacter chinensis</name>
    <dbReference type="NCBI Taxonomy" id="2004650"/>
    <lineage>
        <taxon>Bacteria</taxon>
        <taxon>Pseudomonadati</taxon>
        <taxon>Pseudomonadota</taxon>
        <taxon>Gammaproteobacteria</taxon>
        <taxon>Moraxellales</taxon>
        <taxon>Moraxellaceae</taxon>
        <taxon>Acinetobacter</taxon>
    </lineage>
</organism>
<evidence type="ECO:0000256" key="2">
    <source>
        <dbReference type="ARBA" id="ARBA00008814"/>
    </source>
</evidence>
<name>A0A3B7LXB6_9GAMM</name>
<evidence type="ECO:0000256" key="5">
    <source>
        <dbReference type="ARBA" id="ARBA00022729"/>
    </source>
</evidence>
<dbReference type="CDD" id="cd01146">
    <property type="entry name" value="FhuD"/>
    <property type="match status" value="1"/>
</dbReference>
<evidence type="ECO:0000256" key="6">
    <source>
        <dbReference type="SAM" id="MobiDB-lite"/>
    </source>
</evidence>
<sequence length="330" mass="35745">MYKQENKSRFPAIKTFALIALVAALSACSKQDGSTSTSTQSADPQTQTSSPQQRQITDALGRQVSIPSHPQKVIVLSELDLDSAIALGIIPVGSTYVRGQSTFQPYLSQQTQQVASVGNFGQPSMETILSLQPDLIIAGSMIDTQLINQLSQIAPTVVTFARGEAWKNSFNRIADVLNQQEKATQVLAAYDQNVQQAKGKLAKLQGQTVSVTRWTANGPVYMFKDSFASQVLADLGLTRPTQQQQAGASHSSPISKERYDQIDADWLIIGSALSSEKQLDTLNQTPEFKRLNAVKNNQYFVVDASMWTGVGGPNAANKAIADVTAHMSRP</sequence>
<dbReference type="AlphaFoldDB" id="A0A3B7LXB6"/>
<dbReference type="GO" id="GO:1901678">
    <property type="term" value="P:iron coordination entity transport"/>
    <property type="evidence" value="ECO:0007669"/>
    <property type="project" value="UniProtKB-ARBA"/>
</dbReference>
<comment type="subcellular location">
    <subcellularLocation>
        <location evidence="1">Cell envelope</location>
    </subcellularLocation>
</comment>
<keyword evidence="4" id="KW-0406">Ion transport</keyword>
<dbReference type="PANTHER" id="PTHR30532">
    <property type="entry name" value="IRON III DICITRATE-BINDING PERIPLASMIC PROTEIN"/>
    <property type="match status" value="1"/>
</dbReference>
<proteinExistence type="inferred from homology"/>
<keyword evidence="4" id="KW-0410">Iron transport</keyword>
<evidence type="ECO:0000256" key="7">
    <source>
        <dbReference type="SAM" id="SignalP"/>
    </source>
</evidence>
<keyword evidence="5 7" id="KW-0732">Signal</keyword>
<gene>
    <name evidence="9" type="ORF">CDG60_13115</name>
</gene>
<evidence type="ECO:0000313" key="10">
    <source>
        <dbReference type="Proteomes" id="UP000263753"/>
    </source>
</evidence>
<keyword evidence="4" id="KW-0408">Iron</keyword>
<dbReference type="RefSeq" id="WP_087511905.1">
    <property type="nucleotide sequence ID" value="NZ_CP032134.1"/>
</dbReference>
<dbReference type="PANTHER" id="PTHR30532:SF1">
    <property type="entry name" value="IRON(3+)-HYDROXAMATE-BINDING PROTEIN FHUD"/>
    <property type="match status" value="1"/>
</dbReference>
<dbReference type="Gene3D" id="3.40.50.1980">
    <property type="entry name" value="Nitrogenase molybdenum iron protein domain"/>
    <property type="match status" value="2"/>
</dbReference>
<dbReference type="EMBL" id="CP032134">
    <property type="protein sequence ID" value="AXY57422.1"/>
    <property type="molecule type" value="Genomic_DNA"/>
</dbReference>
<evidence type="ECO:0000259" key="8">
    <source>
        <dbReference type="PROSITE" id="PS50983"/>
    </source>
</evidence>
<feature type="chain" id="PRO_5017626866" evidence="7">
    <location>
        <begin position="30"/>
        <end position="330"/>
    </location>
</feature>
<dbReference type="Pfam" id="PF01497">
    <property type="entry name" value="Peripla_BP_2"/>
    <property type="match status" value="1"/>
</dbReference>
<feature type="compositionally biased region" description="Low complexity" evidence="6">
    <location>
        <begin position="34"/>
        <end position="57"/>
    </location>
</feature>
<keyword evidence="3" id="KW-0813">Transport</keyword>
<evidence type="ECO:0000256" key="4">
    <source>
        <dbReference type="ARBA" id="ARBA00022496"/>
    </source>
</evidence>
<evidence type="ECO:0000313" key="9">
    <source>
        <dbReference type="EMBL" id="AXY57422.1"/>
    </source>
</evidence>